<name>A0ABW0Z7L3_9ACTN</name>
<reference evidence="3" key="1">
    <citation type="journal article" date="2019" name="Int. J. Syst. Evol. Microbiol.">
        <title>The Global Catalogue of Microorganisms (GCM) 10K type strain sequencing project: providing services to taxonomists for standard genome sequencing and annotation.</title>
        <authorList>
            <consortium name="The Broad Institute Genomics Platform"/>
            <consortium name="The Broad Institute Genome Sequencing Center for Infectious Disease"/>
            <person name="Wu L."/>
            <person name="Ma J."/>
        </authorList>
    </citation>
    <scope>NUCLEOTIDE SEQUENCE [LARGE SCALE GENOMIC DNA]</scope>
    <source>
        <strain evidence="3">CGMCC 4.7304</strain>
    </source>
</reference>
<dbReference type="Proteomes" id="UP001596083">
    <property type="component" value="Unassembled WGS sequence"/>
</dbReference>
<sequence length="61" mass="6802">MWRKSSYSQDHGGNCIETVLGIRDFVAVRDSKRPCHANVAVPSSAWSSFVDAIRRETFTSA</sequence>
<gene>
    <name evidence="2" type="ORF">ACFP1Z_27065</name>
</gene>
<dbReference type="RefSeq" id="WP_390320351.1">
    <property type="nucleotide sequence ID" value="NZ_JBHSPB010000021.1"/>
</dbReference>
<dbReference type="InterPro" id="IPR007278">
    <property type="entry name" value="DUF397"/>
</dbReference>
<feature type="domain" description="DUF397" evidence="1">
    <location>
        <begin position="2"/>
        <end position="54"/>
    </location>
</feature>
<protein>
    <submittedName>
        <fullName evidence="2">DUF397 domain-containing protein</fullName>
    </submittedName>
</protein>
<comment type="caution">
    <text evidence="2">The sequence shown here is derived from an EMBL/GenBank/DDBJ whole genome shotgun (WGS) entry which is preliminary data.</text>
</comment>
<dbReference type="EMBL" id="JBHSPB010000021">
    <property type="protein sequence ID" value="MFC5723832.1"/>
    <property type="molecule type" value="Genomic_DNA"/>
</dbReference>
<evidence type="ECO:0000313" key="2">
    <source>
        <dbReference type="EMBL" id="MFC5723832.1"/>
    </source>
</evidence>
<keyword evidence="3" id="KW-1185">Reference proteome</keyword>
<evidence type="ECO:0000313" key="3">
    <source>
        <dbReference type="Proteomes" id="UP001596083"/>
    </source>
</evidence>
<organism evidence="2 3">
    <name type="scientific">Streptomyces gamaensis</name>
    <dbReference type="NCBI Taxonomy" id="1763542"/>
    <lineage>
        <taxon>Bacteria</taxon>
        <taxon>Bacillati</taxon>
        <taxon>Actinomycetota</taxon>
        <taxon>Actinomycetes</taxon>
        <taxon>Kitasatosporales</taxon>
        <taxon>Streptomycetaceae</taxon>
        <taxon>Streptomyces</taxon>
    </lineage>
</organism>
<dbReference type="Pfam" id="PF04149">
    <property type="entry name" value="DUF397"/>
    <property type="match status" value="1"/>
</dbReference>
<accession>A0ABW0Z7L3</accession>
<proteinExistence type="predicted"/>
<evidence type="ECO:0000259" key="1">
    <source>
        <dbReference type="Pfam" id="PF04149"/>
    </source>
</evidence>